<evidence type="ECO:0000256" key="1">
    <source>
        <dbReference type="SAM" id="Phobius"/>
    </source>
</evidence>
<evidence type="ECO:0000313" key="4">
    <source>
        <dbReference type="Proteomes" id="UP000092498"/>
    </source>
</evidence>
<feature type="transmembrane region" description="Helical" evidence="1">
    <location>
        <begin position="70"/>
        <end position="92"/>
    </location>
</feature>
<gene>
    <name evidence="3" type="ORF">ATE48_05345</name>
</gene>
<dbReference type="Proteomes" id="UP000092498">
    <property type="component" value="Chromosome"/>
</dbReference>
<feature type="transmembrane region" description="Helical" evidence="1">
    <location>
        <begin position="104"/>
        <end position="125"/>
    </location>
</feature>
<dbReference type="InParanoid" id="A0A1B1AFN5"/>
<dbReference type="Pfam" id="PF07786">
    <property type="entry name" value="HGSNAT_cat"/>
    <property type="match status" value="1"/>
</dbReference>
<sequence>MTANTGSVASSPLATGGRISEIDMMRGFVIVLMALDHVRDYFLGGPGMAGIGGNLLDPTTTTPALYITRWVTHLCAPTFVLLTGVSAYLQFAKGKSTAQLSRFLVTRGLWLIFLEMTVISFGWSFGFPYPFFMQVIWAIGFSMLALAALIWLPRQAVLAIGIIIVAGHNLLDPLSAEQLGMVWSFLHDGGPVFVGGAPVGLFAYPVLPWIGVAALGYGLGGVFTEPSEKRTRTIFMFGLAMLFAFLVLRGSMIYGDPAFTTGPEGEWRDWRTQSSMGAAFMVFFDVQKYPPSLQFALVTLGIMFTLWPLFARLRGPVASVLNTFGAVPFFFYVLHIYLIHLLAIAANAAAGNNPEGLFNYMINVFVSPEKLEGLGFSLGWVYLAWIIVLALLYPLCRYWQGLKARRRDWWLSYL</sequence>
<feature type="transmembrane region" description="Helical" evidence="1">
    <location>
        <begin position="293"/>
        <end position="311"/>
    </location>
</feature>
<organism evidence="3 4">
    <name type="scientific">Candidatus Viadribacter manganicus</name>
    <dbReference type="NCBI Taxonomy" id="1759059"/>
    <lineage>
        <taxon>Bacteria</taxon>
        <taxon>Pseudomonadati</taxon>
        <taxon>Pseudomonadota</taxon>
        <taxon>Alphaproteobacteria</taxon>
        <taxon>Hyphomonadales</taxon>
        <taxon>Hyphomonadaceae</taxon>
        <taxon>Candidatus Viadribacter</taxon>
    </lineage>
</organism>
<feature type="domain" description="Heparan-alpha-glucosaminide N-acetyltransferase catalytic" evidence="2">
    <location>
        <begin position="18"/>
        <end position="235"/>
    </location>
</feature>
<protein>
    <recommendedName>
        <fullName evidence="2">Heparan-alpha-glucosaminide N-acetyltransferase catalytic domain-containing protein</fullName>
    </recommendedName>
</protein>
<dbReference type="KEGG" id="cbot:ATE48_05345"/>
<evidence type="ECO:0000259" key="2">
    <source>
        <dbReference type="Pfam" id="PF07786"/>
    </source>
</evidence>
<name>A0A1B1AFN5_9PROT</name>
<feature type="transmembrane region" description="Helical" evidence="1">
    <location>
        <begin position="201"/>
        <end position="222"/>
    </location>
</feature>
<keyword evidence="1" id="KW-1133">Transmembrane helix</keyword>
<feature type="transmembrane region" description="Helical" evidence="1">
    <location>
        <begin position="374"/>
        <end position="396"/>
    </location>
</feature>
<dbReference type="PANTHER" id="PTHR40407:SF1">
    <property type="entry name" value="HEPARAN-ALPHA-GLUCOSAMINIDE N-ACETYLTRANSFERASE CATALYTIC DOMAIN-CONTAINING PROTEIN"/>
    <property type="match status" value="1"/>
</dbReference>
<reference evidence="3 4" key="1">
    <citation type="submission" date="2015-11" db="EMBL/GenBank/DDBJ databases">
        <title>Whole-Genome Sequence of Candidatus Oderbacter manganicum from the National Park Lower Oder Valley, Germany.</title>
        <authorList>
            <person name="Braun B."/>
            <person name="Liere K."/>
            <person name="Szewzyk U."/>
        </authorList>
    </citation>
    <scope>NUCLEOTIDE SEQUENCE [LARGE SCALE GENOMIC DNA]</scope>
    <source>
        <strain evidence="3 4">OTSz_A_272</strain>
    </source>
</reference>
<dbReference type="RefSeq" id="WP_066768580.1">
    <property type="nucleotide sequence ID" value="NZ_CP013244.1"/>
</dbReference>
<feature type="transmembrane region" description="Helical" evidence="1">
    <location>
        <begin position="234"/>
        <end position="254"/>
    </location>
</feature>
<dbReference type="AlphaFoldDB" id="A0A1B1AFN5"/>
<feature type="transmembrane region" description="Helical" evidence="1">
    <location>
        <begin position="131"/>
        <end position="152"/>
    </location>
</feature>
<dbReference type="EMBL" id="CP013244">
    <property type="protein sequence ID" value="ANP45379.1"/>
    <property type="molecule type" value="Genomic_DNA"/>
</dbReference>
<proteinExistence type="predicted"/>
<keyword evidence="4" id="KW-1185">Reference proteome</keyword>
<evidence type="ECO:0000313" key="3">
    <source>
        <dbReference type="EMBL" id="ANP45379.1"/>
    </source>
</evidence>
<feature type="transmembrane region" description="Helical" evidence="1">
    <location>
        <begin position="323"/>
        <end position="350"/>
    </location>
</feature>
<dbReference type="STRING" id="1759059.ATE48_05345"/>
<dbReference type="InterPro" id="IPR012429">
    <property type="entry name" value="HGSNAT_cat"/>
</dbReference>
<feature type="transmembrane region" description="Helical" evidence="1">
    <location>
        <begin position="157"/>
        <end position="176"/>
    </location>
</feature>
<dbReference type="OrthoDB" id="508112at2"/>
<dbReference type="PANTHER" id="PTHR40407">
    <property type="entry name" value="MEMBRANE PROTEIN-LIKE PROTEIN"/>
    <property type="match status" value="1"/>
</dbReference>
<accession>A0A1B1AFN5</accession>
<keyword evidence="1" id="KW-0472">Membrane</keyword>
<keyword evidence="1" id="KW-0812">Transmembrane</keyword>